<name>E3H6N1_ILYPC</name>
<dbReference type="AlphaFoldDB" id="E3H6N1"/>
<dbReference type="Gene3D" id="3.40.50.150">
    <property type="entry name" value="Vaccinia Virus protein VP39"/>
    <property type="match status" value="1"/>
</dbReference>
<proteinExistence type="predicted"/>
<dbReference type="EMBL" id="CP002281">
    <property type="protein sequence ID" value="ADO82400.1"/>
    <property type="molecule type" value="Genomic_DNA"/>
</dbReference>
<dbReference type="GO" id="GO:0008168">
    <property type="term" value="F:methyltransferase activity"/>
    <property type="evidence" value="ECO:0007669"/>
    <property type="project" value="UniProtKB-KW"/>
</dbReference>
<protein>
    <submittedName>
        <fullName evidence="1">Methyltransferase type 11</fullName>
    </submittedName>
</protein>
<keyword evidence="1" id="KW-0489">Methyltransferase</keyword>
<gene>
    <name evidence="1" type="ordered locus">Ilyop_0612</name>
</gene>
<dbReference type="eggNOG" id="COG2227">
    <property type="taxonomic scope" value="Bacteria"/>
</dbReference>
<dbReference type="Proteomes" id="UP000006875">
    <property type="component" value="Chromosome"/>
</dbReference>
<accession>E3H6N1</accession>
<dbReference type="SUPFAM" id="SSF53335">
    <property type="entry name" value="S-adenosyl-L-methionine-dependent methyltransferases"/>
    <property type="match status" value="1"/>
</dbReference>
<dbReference type="STRING" id="572544.Ilyop_0612"/>
<dbReference type="GO" id="GO:0032259">
    <property type="term" value="P:methylation"/>
    <property type="evidence" value="ECO:0007669"/>
    <property type="project" value="UniProtKB-KW"/>
</dbReference>
<evidence type="ECO:0000313" key="1">
    <source>
        <dbReference type="EMBL" id="ADO82400.1"/>
    </source>
</evidence>
<dbReference type="OrthoDB" id="9816564at2"/>
<keyword evidence="1" id="KW-0808">Transferase</keyword>
<dbReference type="RefSeq" id="WP_013387070.1">
    <property type="nucleotide sequence ID" value="NC_014632.1"/>
</dbReference>
<sequence>MKCHLCNGETEEFLVKNKKFEQLYYRCKNCSFIFLEEKALLKGSEELERYEMHNNSIDDPVYREYFEKFIEYSFEDLDNVENILDYGSGPEPVLASVLREKGYKVDIYDKYFSPEKIYKDRKYDVVCSTEVIEHIYYPMEVLKELVGSVKKNGHLIIMTNFHKDSWTHFKNWWYIQDPTHTVFYSMKTFKFIEKEFKLKIIKNNGKNIIIFKKED</sequence>
<dbReference type="Pfam" id="PF13489">
    <property type="entry name" value="Methyltransf_23"/>
    <property type="match status" value="1"/>
</dbReference>
<dbReference type="KEGG" id="ipo:Ilyop_0612"/>
<keyword evidence="2" id="KW-1185">Reference proteome</keyword>
<reference evidence="1 2" key="1">
    <citation type="journal article" date="2010" name="Stand. Genomic Sci.">
        <title>Complete genome sequence of Ilyobacter polytropus type strain (CuHbu1).</title>
        <authorList>
            <person name="Sikorski J."/>
            <person name="Chertkov O."/>
            <person name="Lapidus A."/>
            <person name="Nolan M."/>
            <person name="Lucas S."/>
            <person name="Del Rio T.G."/>
            <person name="Tice H."/>
            <person name="Cheng J.F."/>
            <person name="Tapia R."/>
            <person name="Han C."/>
            <person name="Goodwin L."/>
            <person name="Pitluck S."/>
            <person name="Liolios K."/>
            <person name="Ivanova N."/>
            <person name="Mavromatis K."/>
            <person name="Mikhailova N."/>
            <person name="Pati A."/>
            <person name="Chen A."/>
            <person name="Palaniappan K."/>
            <person name="Land M."/>
            <person name="Hauser L."/>
            <person name="Chang Y.J."/>
            <person name="Jeffries C.D."/>
            <person name="Brambilla E."/>
            <person name="Yasawong M."/>
            <person name="Rohde M."/>
            <person name="Pukall R."/>
            <person name="Spring S."/>
            <person name="Goker M."/>
            <person name="Woyke T."/>
            <person name="Bristow J."/>
            <person name="Eisen J.A."/>
            <person name="Markowitz V."/>
            <person name="Hugenholtz P."/>
            <person name="Kyrpides N.C."/>
            <person name="Klenk H.P."/>
        </authorList>
    </citation>
    <scope>NUCLEOTIDE SEQUENCE [LARGE SCALE GENOMIC DNA]</scope>
    <source>
        <strain evidence="2">ATCC 51220 / DSM 2926 / LMG 16218 / CuHBu1</strain>
    </source>
</reference>
<organism evidence="1 2">
    <name type="scientific">Ilyobacter polytropus (strain ATCC 51220 / DSM 2926 / LMG 16218 / CuHBu1)</name>
    <dbReference type="NCBI Taxonomy" id="572544"/>
    <lineage>
        <taxon>Bacteria</taxon>
        <taxon>Fusobacteriati</taxon>
        <taxon>Fusobacteriota</taxon>
        <taxon>Fusobacteriia</taxon>
        <taxon>Fusobacteriales</taxon>
        <taxon>Fusobacteriaceae</taxon>
        <taxon>Ilyobacter</taxon>
    </lineage>
</organism>
<dbReference type="InterPro" id="IPR029063">
    <property type="entry name" value="SAM-dependent_MTases_sf"/>
</dbReference>
<evidence type="ECO:0000313" key="2">
    <source>
        <dbReference type="Proteomes" id="UP000006875"/>
    </source>
</evidence>
<dbReference type="HOGENOM" id="CLU_063353_0_0_0"/>